<dbReference type="InterPro" id="IPR027417">
    <property type="entry name" value="P-loop_NTPase"/>
</dbReference>
<protein>
    <submittedName>
        <fullName evidence="2">CO dehydrogenase maturation factor</fullName>
    </submittedName>
</protein>
<feature type="domain" description="CobQ/CobB/MinD/ParA nucleotide binding" evidence="1">
    <location>
        <begin position="5"/>
        <end position="86"/>
    </location>
</feature>
<dbReference type="GO" id="GO:0005829">
    <property type="term" value="C:cytosol"/>
    <property type="evidence" value="ECO:0007669"/>
    <property type="project" value="TreeGrafter"/>
</dbReference>
<name>A0A7W9YKN0_9ACTN</name>
<dbReference type="GO" id="GO:0051782">
    <property type="term" value="P:negative regulation of cell division"/>
    <property type="evidence" value="ECO:0007669"/>
    <property type="project" value="TreeGrafter"/>
</dbReference>
<dbReference type="AlphaFoldDB" id="A0A7W9YKN0"/>
<dbReference type="EMBL" id="JACHDS010000001">
    <property type="protein sequence ID" value="MBB6172946.1"/>
    <property type="molecule type" value="Genomic_DNA"/>
</dbReference>
<dbReference type="GO" id="GO:0005524">
    <property type="term" value="F:ATP binding"/>
    <property type="evidence" value="ECO:0007669"/>
    <property type="project" value="TreeGrafter"/>
</dbReference>
<dbReference type="GO" id="GO:0016887">
    <property type="term" value="F:ATP hydrolysis activity"/>
    <property type="evidence" value="ECO:0007669"/>
    <property type="project" value="TreeGrafter"/>
</dbReference>
<comment type="caution">
    <text evidence="2">The sequence shown here is derived from an EMBL/GenBank/DDBJ whole genome shotgun (WGS) entry which is preliminary data.</text>
</comment>
<proteinExistence type="predicted"/>
<evidence type="ECO:0000313" key="2">
    <source>
        <dbReference type="EMBL" id="MBB6172946.1"/>
    </source>
</evidence>
<dbReference type="Pfam" id="PF01656">
    <property type="entry name" value="CbiA"/>
    <property type="match status" value="1"/>
</dbReference>
<keyword evidence="3" id="KW-1185">Reference proteome</keyword>
<dbReference type="InterPro" id="IPR002586">
    <property type="entry name" value="CobQ/CobB/MinD/ParA_Nub-bd_dom"/>
</dbReference>
<dbReference type="Proteomes" id="UP000546642">
    <property type="component" value="Unassembled WGS sequence"/>
</dbReference>
<evidence type="ECO:0000259" key="1">
    <source>
        <dbReference type="Pfam" id="PF01656"/>
    </source>
</evidence>
<dbReference type="GO" id="GO:0009898">
    <property type="term" value="C:cytoplasmic side of plasma membrane"/>
    <property type="evidence" value="ECO:0007669"/>
    <property type="project" value="TreeGrafter"/>
</dbReference>
<evidence type="ECO:0000313" key="3">
    <source>
        <dbReference type="Proteomes" id="UP000546642"/>
    </source>
</evidence>
<dbReference type="RefSeq" id="WP_184076166.1">
    <property type="nucleotide sequence ID" value="NZ_JACHDS010000001.1"/>
</dbReference>
<reference evidence="2 3" key="1">
    <citation type="submission" date="2020-08" db="EMBL/GenBank/DDBJ databases">
        <title>Sequencing the genomes of 1000 actinobacteria strains.</title>
        <authorList>
            <person name="Klenk H.-P."/>
        </authorList>
    </citation>
    <scope>NUCLEOTIDE SEQUENCE [LARGE SCALE GENOMIC DNA]</scope>
    <source>
        <strain evidence="2 3">DSM 46659</strain>
    </source>
</reference>
<dbReference type="PANTHER" id="PTHR43384:SF15">
    <property type="entry name" value="ATP-BINDING PROTEIN"/>
    <property type="match status" value="1"/>
</dbReference>
<organism evidence="2 3">
    <name type="scientific">Nocardiopsis mwathae</name>
    <dbReference type="NCBI Taxonomy" id="1472723"/>
    <lineage>
        <taxon>Bacteria</taxon>
        <taxon>Bacillati</taxon>
        <taxon>Actinomycetota</taxon>
        <taxon>Actinomycetes</taxon>
        <taxon>Streptosporangiales</taxon>
        <taxon>Nocardiopsidaceae</taxon>
        <taxon>Nocardiopsis</taxon>
    </lineage>
</organism>
<sequence length="323" mass="34624">MRIAFAGKGGSGKTTLSALFTRYLADTGLPVVAIDADINQNLGAALGVEDGASARVPPLGAHVREIKELLRGDNPRIGSVDEMVKTTPPGRGSLLLDLSAANPLHRRFGCPAGGATLMATGPFEESDLGVACYHSKIGAAELYLNHLVDGPGEYVVVDMTAGADSFASGLFTRFDVTFLVAEPTVRGVGVYRQYADYARDHGVAIRVIGNKVQDAEDVEFLREQVGDALAACFGRSRFVRAMEKGQHPPLDRLEGDNLKTLAWMRDTVDATPKDWARFTRQGVEFHLRNARAWADRATGADLATQVDPEFVMGPEALANQAVA</sequence>
<gene>
    <name evidence="2" type="ORF">HNR23_003006</name>
</gene>
<dbReference type="InterPro" id="IPR050625">
    <property type="entry name" value="ParA/MinD_ATPase"/>
</dbReference>
<dbReference type="Gene3D" id="3.40.50.300">
    <property type="entry name" value="P-loop containing nucleotide triphosphate hydrolases"/>
    <property type="match status" value="1"/>
</dbReference>
<accession>A0A7W9YKN0</accession>
<dbReference type="SUPFAM" id="SSF52540">
    <property type="entry name" value="P-loop containing nucleoside triphosphate hydrolases"/>
    <property type="match status" value="1"/>
</dbReference>
<dbReference type="PANTHER" id="PTHR43384">
    <property type="entry name" value="SEPTUM SITE-DETERMINING PROTEIN MIND HOMOLOG, CHLOROPLASTIC-RELATED"/>
    <property type="match status" value="1"/>
</dbReference>